<reference evidence="7" key="1">
    <citation type="submission" date="2023-06" db="EMBL/GenBank/DDBJ databases">
        <authorList>
            <consortium name="Lawrence Berkeley National Laboratory"/>
            <person name="Ahrendt S."/>
            <person name="Sahu N."/>
            <person name="Indic B."/>
            <person name="Wong-Bajracharya J."/>
            <person name="Merenyi Z."/>
            <person name="Ke H.-M."/>
            <person name="Monk M."/>
            <person name="Kocsube S."/>
            <person name="Drula E."/>
            <person name="Lipzen A."/>
            <person name="Balint B."/>
            <person name="Henrissat B."/>
            <person name="Andreopoulos B."/>
            <person name="Martin F.M."/>
            <person name="Harder C.B."/>
            <person name="Rigling D."/>
            <person name="Ford K.L."/>
            <person name="Foster G.D."/>
            <person name="Pangilinan J."/>
            <person name="Papanicolaou A."/>
            <person name="Barry K."/>
            <person name="LaButti K."/>
            <person name="Viragh M."/>
            <person name="Koriabine M."/>
            <person name="Yan M."/>
            <person name="Riley R."/>
            <person name="Champramary S."/>
            <person name="Plett K.L."/>
            <person name="Tsai I.J."/>
            <person name="Slot J."/>
            <person name="Sipos G."/>
            <person name="Plett J."/>
            <person name="Nagy L.G."/>
            <person name="Grigoriev I.V."/>
        </authorList>
    </citation>
    <scope>NUCLEOTIDE SEQUENCE</scope>
    <source>
        <strain evidence="7">CCBAS 213</strain>
    </source>
</reference>
<evidence type="ECO:0000313" key="7">
    <source>
        <dbReference type="EMBL" id="KAK0451352.1"/>
    </source>
</evidence>
<dbReference type="GO" id="GO:0003959">
    <property type="term" value="F:NADPH dehydrogenase activity"/>
    <property type="evidence" value="ECO:0007669"/>
    <property type="project" value="InterPro"/>
</dbReference>
<evidence type="ECO:0000256" key="1">
    <source>
        <dbReference type="ARBA" id="ARBA00001917"/>
    </source>
</evidence>
<keyword evidence="4" id="KW-0521">NADP</keyword>
<dbReference type="CDD" id="cd02932">
    <property type="entry name" value="OYE_YqiM_FMN"/>
    <property type="match status" value="1"/>
</dbReference>
<comment type="caution">
    <text evidence="7">The sequence shown here is derived from an EMBL/GenBank/DDBJ whole genome shotgun (WGS) entry which is preliminary data.</text>
</comment>
<proteinExistence type="predicted"/>
<dbReference type="SUPFAM" id="SSF51395">
    <property type="entry name" value="FMN-linked oxidoreductases"/>
    <property type="match status" value="1"/>
</dbReference>
<feature type="domain" description="NADH:flavin oxidoreductase/NADH oxidase N-terminal" evidence="6">
    <location>
        <begin position="111"/>
        <end position="403"/>
    </location>
</feature>
<dbReference type="Proteomes" id="UP001175211">
    <property type="component" value="Unassembled WGS sequence"/>
</dbReference>
<name>A0AA39MYH0_ARMTA</name>
<dbReference type="AlphaFoldDB" id="A0AA39MYH0"/>
<protein>
    <recommendedName>
        <fullName evidence="6">NADH:flavin oxidoreductase/NADH oxidase N-terminal domain-containing protein</fullName>
    </recommendedName>
</protein>
<evidence type="ECO:0000256" key="3">
    <source>
        <dbReference type="ARBA" id="ARBA00022643"/>
    </source>
</evidence>
<dbReference type="RefSeq" id="XP_060327689.1">
    <property type="nucleotide sequence ID" value="XM_060479515.1"/>
</dbReference>
<dbReference type="GO" id="GO:0010181">
    <property type="term" value="F:FMN binding"/>
    <property type="evidence" value="ECO:0007669"/>
    <property type="project" value="InterPro"/>
</dbReference>
<organism evidence="7 8">
    <name type="scientific">Armillaria tabescens</name>
    <name type="common">Ringless honey mushroom</name>
    <name type="synonym">Agaricus tabescens</name>
    <dbReference type="NCBI Taxonomy" id="1929756"/>
    <lineage>
        <taxon>Eukaryota</taxon>
        <taxon>Fungi</taxon>
        <taxon>Dikarya</taxon>
        <taxon>Basidiomycota</taxon>
        <taxon>Agaricomycotina</taxon>
        <taxon>Agaricomycetes</taxon>
        <taxon>Agaricomycetidae</taxon>
        <taxon>Agaricales</taxon>
        <taxon>Marasmiineae</taxon>
        <taxon>Physalacriaceae</taxon>
        <taxon>Desarmillaria</taxon>
    </lineage>
</organism>
<gene>
    <name evidence="7" type="ORF">EV420DRAFT_1703004</name>
</gene>
<keyword evidence="3" id="KW-0288">FMN</keyword>
<dbReference type="EMBL" id="JAUEPS010000033">
    <property type="protein sequence ID" value="KAK0451352.1"/>
    <property type="molecule type" value="Genomic_DNA"/>
</dbReference>
<accession>A0AA39MYH0</accession>
<evidence type="ECO:0000259" key="6">
    <source>
        <dbReference type="Pfam" id="PF00724"/>
    </source>
</evidence>
<evidence type="ECO:0000313" key="8">
    <source>
        <dbReference type="Proteomes" id="UP001175211"/>
    </source>
</evidence>
<dbReference type="InterPro" id="IPR001155">
    <property type="entry name" value="OxRdtase_FMN_N"/>
</dbReference>
<dbReference type="PANTHER" id="PTHR43303:SF4">
    <property type="entry name" value="NADPH DEHYDROGENASE C23G7.10C-RELATED"/>
    <property type="match status" value="1"/>
</dbReference>
<sequence>MAISAAVVPAPGVSFFTPTQNPPSGTAVVPQPDGKPIPSLFQPITIRGVSFQNRIFANSNSSLLCANTRATAVVWRPRGIPGIVRSSTRGFNGPLLTNFLVVGGIFTRGPGLTFVEATAVVPEGRITPNDLGIWSDDHIAPLAAIVEYAHSQSQKIAIQIAHAGRKASTTAPWIDHQNLAGMEAGGWPDDVVAASPIVFADSYATPKELSKEDLKSLLESFKLAAQRSVKAGFDVIEVHGAHGYLLCGFLSPTSNKRSDEYGGSFENRIRFPLEVVDAVRSVIPESMPLFFRISGSECLEKSLPDIPSWRSEDTVRFAPILAQHGVDLLDVSAGGNNIKQTFTSGPAYQAHLAHDVKKSNPGLLVSAVGRINDGHIAQNVLDNGQADVVFVGRHFTKNPGLVWAFADDLGVRINVANQLWGLGGKLKKRVIHQTIDS</sequence>
<comment type="cofactor">
    <cofactor evidence="1">
        <name>FMN</name>
        <dbReference type="ChEBI" id="CHEBI:58210"/>
    </cofactor>
</comment>
<evidence type="ECO:0000256" key="4">
    <source>
        <dbReference type="ARBA" id="ARBA00022857"/>
    </source>
</evidence>
<evidence type="ECO:0000256" key="2">
    <source>
        <dbReference type="ARBA" id="ARBA00022630"/>
    </source>
</evidence>
<keyword evidence="8" id="KW-1185">Reference proteome</keyword>
<dbReference type="GO" id="GO:0050661">
    <property type="term" value="F:NADP binding"/>
    <property type="evidence" value="ECO:0007669"/>
    <property type="project" value="InterPro"/>
</dbReference>
<keyword evidence="2" id="KW-0285">Flavoprotein</keyword>
<dbReference type="InterPro" id="IPR013785">
    <property type="entry name" value="Aldolase_TIM"/>
</dbReference>
<dbReference type="InterPro" id="IPR044152">
    <property type="entry name" value="YqjM-like"/>
</dbReference>
<dbReference type="Gene3D" id="3.20.20.70">
    <property type="entry name" value="Aldolase class I"/>
    <property type="match status" value="1"/>
</dbReference>
<evidence type="ECO:0000256" key="5">
    <source>
        <dbReference type="ARBA" id="ARBA00023002"/>
    </source>
</evidence>
<dbReference type="PANTHER" id="PTHR43303">
    <property type="entry name" value="NADPH DEHYDROGENASE C23G7.10C-RELATED"/>
    <property type="match status" value="1"/>
</dbReference>
<dbReference type="Pfam" id="PF00724">
    <property type="entry name" value="Oxidored_FMN"/>
    <property type="match status" value="1"/>
</dbReference>
<keyword evidence="5" id="KW-0560">Oxidoreductase</keyword>
<dbReference type="GeneID" id="85363063"/>